<dbReference type="InterPro" id="IPR022233">
    <property type="entry name" value="TRAPPC10/Trs130_C"/>
</dbReference>
<dbReference type="PANTHER" id="PTHR13251">
    <property type="entry name" value="EPILEPSY HOLOPROSENCEPHALY CANDIDATE 1/TMEM1"/>
    <property type="match status" value="1"/>
</dbReference>
<comment type="subcellular location">
    <subcellularLocation>
        <location evidence="1">Golgi apparatus</location>
    </subcellularLocation>
</comment>
<evidence type="ECO:0000256" key="2">
    <source>
        <dbReference type="ARBA" id="ARBA00022448"/>
    </source>
</evidence>
<feature type="domain" description="TRAPPC10/Trs130 C-terminal" evidence="4">
    <location>
        <begin position="1008"/>
        <end position="1154"/>
    </location>
</feature>
<protein>
    <recommendedName>
        <fullName evidence="9">Trafficking protein particle complex subunit 10</fullName>
    </recommendedName>
</protein>
<organism evidence="7 8">
    <name type="scientific">Coprinopsis marcescibilis</name>
    <name type="common">Agaric fungus</name>
    <name type="synonym">Psathyrella marcescibilis</name>
    <dbReference type="NCBI Taxonomy" id="230819"/>
    <lineage>
        <taxon>Eukaryota</taxon>
        <taxon>Fungi</taxon>
        <taxon>Dikarya</taxon>
        <taxon>Basidiomycota</taxon>
        <taxon>Agaricomycotina</taxon>
        <taxon>Agaricomycetes</taxon>
        <taxon>Agaricomycetidae</taxon>
        <taxon>Agaricales</taxon>
        <taxon>Agaricineae</taxon>
        <taxon>Psathyrellaceae</taxon>
        <taxon>Coprinopsis</taxon>
    </lineage>
</organism>
<evidence type="ECO:0000313" key="7">
    <source>
        <dbReference type="EMBL" id="TFK27359.1"/>
    </source>
</evidence>
<keyword evidence="8" id="KW-1185">Reference proteome</keyword>
<proteinExistence type="predicted"/>
<keyword evidence="3" id="KW-0333">Golgi apparatus</keyword>
<evidence type="ECO:0000259" key="5">
    <source>
        <dbReference type="Pfam" id="PF23036"/>
    </source>
</evidence>
<dbReference type="Pfam" id="PF12584">
    <property type="entry name" value="TRAPPC10"/>
    <property type="match status" value="1"/>
</dbReference>
<evidence type="ECO:0000256" key="3">
    <source>
        <dbReference type="ARBA" id="ARBA00023034"/>
    </source>
</evidence>
<evidence type="ECO:0000313" key="8">
    <source>
        <dbReference type="Proteomes" id="UP000307440"/>
    </source>
</evidence>
<dbReference type="Pfam" id="PF23036">
    <property type="entry name" value="TRAPPC10_1st"/>
    <property type="match status" value="1"/>
</dbReference>
<dbReference type="GO" id="GO:0034498">
    <property type="term" value="P:early endosome to Golgi transport"/>
    <property type="evidence" value="ECO:0007669"/>
    <property type="project" value="TreeGrafter"/>
</dbReference>
<dbReference type="Proteomes" id="UP000307440">
    <property type="component" value="Unassembled WGS sequence"/>
</dbReference>
<evidence type="ECO:0000259" key="4">
    <source>
        <dbReference type="Pfam" id="PF12584"/>
    </source>
</evidence>
<dbReference type="Pfam" id="PF23274">
    <property type="entry name" value="DUF7077"/>
    <property type="match status" value="1"/>
</dbReference>
<dbReference type="PANTHER" id="PTHR13251:SF3">
    <property type="entry name" value="TRAFFICKING PROTEIN PARTICLE COMPLEX SUBUNIT 10"/>
    <property type="match status" value="1"/>
</dbReference>
<dbReference type="AlphaFoldDB" id="A0A5C3L2X5"/>
<keyword evidence="2" id="KW-0813">Transport</keyword>
<feature type="domain" description="TRAPPC10/Trs130 N-terminal" evidence="5">
    <location>
        <begin position="20"/>
        <end position="318"/>
    </location>
</feature>
<dbReference type="GO" id="GO:0006891">
    <property type="term" value="P:intra-Golgi vesicle-mediated transport"/>
    <property type="evidence" value="ECO:0007669"/>
    <property type="project" value="TreeGrafter"/>
</dbReference>
<evidence type="ECO:0000256" key="1">
    <source>
        <dbReference type="ARBA" id="ARBA00004555"/>
    </source>
</evidence>
<sequence length="1172" mass="131886">MPTEHQVLVSYTGPKFFLGTQKWNIFHQSMVSQFPLQNVQWRSSSRNSNVKTIPSLDVKLVLLEYVRDELASQVPSTILEKPILHVYIAHCEDHDLDTYKALKKEIKEWTMLVSQKKNPEWLILQIVTPDPAKQPRTGLFGGSVLEKLKADFNLPDKRNRCAQISYSPNLENRLLWAEFHSSMKECLSYALDNAISQRQEDVRRSESQQQMPGWNFCTFFILKESLALSYEGINLFEDALAQYEELESSFLQVSKERNMSWFGALINPADGDDSAPLLSPSKKPYRELILANNISIFDLRVYILSRQCRLIAKAGQVDRVPRKVGAFLGSMSKSLAQVLETLPRFFIQSWVYSAATDTVEQLKTWMQKYPPKNGEKAVYAGIGELLDLARSQLDVIGIELGTLPDTPPFSMSLPNRSKGRSSSDSGAVTNKSLLDVLDHPENFYDLYVHHANEAIAMYAKSDRSRFGVKLYGCIAALDLHRGNLQRALQTYSSLASHYSPHTWVSMESYMFSRALDTHKKLEKPRDSEWIHLILSFLKAFVENSGAEALISSSNSNGYVSDFVHEVKEVAAGLDNDIRYADHPILSLEVARTATLAGDRDGSTLEVTVCNNLPCPFPADEILVILSGRDFERFQFTTTTESLPPGKSKVTLFCPNAASGTFFVDSSDVRATKLLLQYPQRKSTYSTNHQIVRVNPDPLALNVRVFQSRTVELGKPFSVSLRVWTGRNAIDTLELRLSAPSASFRFKDASLDDEDSEINLETDHNGIKLKDLPKDTTVRLSIPYSESISTQSMRVDTEVDYTTVDEPDLQRIMRFASNISPSLPISVRVQDWFRESRLISSFSVKSTTHQYIRVASARLVVPEGLKGIQVTPCNIRQGIITVTPNENANFLFALDSMDEAGGESLSFHIKYRLLREEVASIIEDQVRSVLEQSSKSQDIRPLVVEKLIELLERDANWVSLYNITGEIELPDPAKEDHELGEMLSKTIEQLKHHRHPKQPEGIWRELTLPVDVPVKSIVATASINIISTPFSASQGLDAPLSLYAGQPINAELVIRTSFRWGTEDDTSQKYVLNYQIEDMTREWLIGGVKQGDFIAEKDGQISIPLTLMALHHGEFGLPKVHVQARLSGRDVTMNSRAPPSVETYQQHRAVKVLVLPRGGRSTFVISMGADPDY</sequence>
<evidence type="ECO:0008006" key="9">
    <source>
        <dbReference type="Google" id="ProtNLM"/>
    </source>
</evidence>
<gene>
    <name evidence="7" type="ORF">FA15DRAFT_666419</name>
</gene>
<accession>A0A5C3L2X5</accession>
<feature type="domain" description="DUF7077" evidence="6">
    <location>
        <begin position="699"/>
        <end position="804"/>
    </location>
</feature>
<evidence type="ECO:0000259" key="6">
    <source>
        <dbReference type="Pfam" id="PF23274"/>
    </source>
</evidence>
<dbReference type="GO" id="GO:0005829">
    <property type="term" value="C:cytosol"/>
    <property type="evidence" value="ECO:0007669"/>
    <property type="project" value="GOC"/>
</dbReference>
<dbReference type="InterPro" id="IPR055505">
    <property type="entry name" value="DUF7077"/>
</dbReference>
<dbReference type="STRING" id="230819.A0A5C3L2X5"/>
<dbReference type="EMBL" id="ML210165">
    <property type="protein sequence ID" value="TFK27359.1"/>
    <property type="molecule type" value="Genomic_DNA"/>
</dbReference>
<name>A0A5C3L2X5_COPMA</name>
<dbReference type="InterPro" id="IPR045126">
    <property type="entry name" value="TRAPPC10/Trs130"/>
</dbReference>
<dbReference type="GO" id="GO:1990071">
    <property type="term" value="C:TRAPPII protein complex"/>
    <property type="evidence" value="ECO:0007669"/>
    <property type="project" value="InterPro"/>
</dbReference>
<dbReference type="InterPro" id="IPR056913">
    <property type="entry name" value="TRAPPC10/Trs130_N"/>
</dbReference>
<dbReference type="OrthoDB" id="10256906at2759"/>
<reference evidence="7 8" key="1">
    <citation type="journal article" date="2019" name="Nat. Ecol. Evol.">
        <title>Megaphylogeny resolves global patterns of mushroom evolution.</title>
        <authorList>
            <person name="Varga T."/>
            <person name="Krizsan K."/>
            <person name="Foldi C."/>
            <person name="Dima B."/>
            <person name="Sanchez-Garcia M."/>
            <person name="Sanchez-Ramirez S."/>
            <person name="Szollosi G.J."/>
            <person name="Szarkandi J.G."/>
            <person name="Papp V."/>
            <person name="Albert L."/>
            <person name="Andreopoulos W."/>
            <person name="Angelini C."/>
            <person name="Antonin V."/>
            <person name="Barry K.W."/>
            <person name="Bougher N.L."/>
            <person name="Buchanan P."/>
            <person name="Buyck B."/>
            <person name="Bense V."/>
            <person name="Catcheside P."/>
            <person name="Chovatia M."/>
            <person name="Cooper J."/>
            <person name="Damon W."/>
            <person name="Desjardin D."/>
            <person name="Finy P."/>
            <person name="Geml J."/>
            <person name="Haridas S."/>
            <person name="Hughes K."/>
            <person name="Justo A."/>
            <person name="Karasinski D."/>
            <person name="Kautmanova I."/>
            <person name="Kiss B."/>
            <person name="Kocsube S."/>
            <person name="Kotiranta H."/>
            <person name="LaButti K.M."/>
            <person name="Lechner B.E."/>
            <person name="Liimatainen K."/>
            <person name="Lipzen A."/>
            <person name="Lukacs Z."/>
            <person name="Mihaltcheva S."/>
            <person name="Morgado L.N."/>
            <person name="Niskanen T."/>
            <person name="Noordeloos M.E."/>
            <person name="Ohm R.A."/>
            <person name="Ortiz-Santana B."/>
            <person name="Ovrebo C."/>
            <person name="Racz N."/>
            <person name="Riley R."/>
            <person name="Savchenko A."/>
            <person name="Shiryaev A."/>
            <person name="Soop K."/>
            <person name="Spirin V."/>
            <person name="Szebenyi C."/>
            <person name="Tomsovsky M."/>
            <person name="Tulloss R.E."/>
            <person name="Uehling J."/>
            <person name="Grigoriev I.V."/>
            <person name="Vagvolgyi C."/>
            <person name="Papp T."/>
            <person name="Martin F.M."/>
            <person name="Miettinen O."/>
            <person name="Hibbett D.S."/>
            <person name="Nagy L.G."/>
        </authorList>
    </citation>
    <scope>NUCLEOTIDE SEQUENCE [LARGE SCALE GENOMIC DNA]</scope>
    <source>
        <strain evidence="7 8">CBS 121175</strain>
    </source>
</reference>